<dbReference type="RefSeq" id="WP_041123909.1">
    <property type="nucleotide sequence ID" value="NZ_JXRQ01000030.1"/>
</dbReference>
<name>A0A0C2RLY7_9BACL</name>
<dbReference type="Gene3D" id="3.40.630.30">
    <property type="match status" value="1"/>
</dbReference>
<dbReference type="OrthoDB" id="9795206at2"/>
<dbReference type="InterPro" id="IPR000182">
    <property type="entry name" value="GNAT_dom"/>
</dbReference>
<dbReference type="PANTHER" id="PTHR43415:SF3">
    <property type="entry name" value="GNAT-FAMILY ACETYLTRANSFERASE"/>
    <property type="match status" value="1"/>
</dbReference>
<dbReference type="Pfam" id="PF13302">
    <property type="entry name" value="Acetyltransf_3"/>
    <property type="match status" value="1"/>
</dbReference>
<dbReference type="PATRIC" id="fig|135826.4.peg.3391"/>
<comment type="caution">
    <text evidence="2">The sequence shown here is derived from an EMBL/GenBank/DDBJ whole genome shotgun (WGS) entry which is preliminary data.</text>
</comment>
<proteinExistence type="predicted"/>
<dbReference type="GO" id="GO:0016747">
    <property type="term" value="F:acyltransferase activity, transferring groups other than amino-acyl groups"/>
    <property type="evidence" value="ECO:0007669"/>
    <property type="project" value="InterPro"/>
</dbReference>
<dbReference type="EMBL" id="JXRQ01000030">
    <property type="protein sequence ID" value="KIL42784.1"/>
    <property type="molecule type" value="Genomic_DNA"/>
</dbReference>
<keyword evidence="3" id="KW-1185">Reference proteome</keyword>
<dbReference type="PROSITE" id="PS51186">
    <property type="entry name" value="GNAT"/>
    <property type="match status" value="1"/>
</dbReference>
<protein>
    <recommendedName>
        <fullName evidence="1">N-acetyltransferase domain-containing protein</fullName>
    </recommendedName>
</protein>
<evidence type="ECO:0000313" key="2">
    <source>
        <dbReference type="EMBL" id="KIL42784.1"/>
    </source>
</evidence>
<dbReference type="AlphaFoldDB" id="A0A0C2RLY7"/>
<dbReference type="PANTHER" id="PTHR43415">
    <property type="entry name" value="SPERMIDINE N(1)-ACETYLTRANSFERASE"/>
    <property type="match status" value="1"/>
</dbReference>
<feature type="domain" description="N-acetyltransferase" evidence="1">
    <location>
        <begin position="3"/>
        <end position="161"/>
    </location>
</feature>
<evidence type="ECO:0000259" key="1">
    <source>
        <dbReference type="PROSITE" id="PS51186"/>
    </source>
</evidence>
<dbReference type="STRING" id="135826.KP77_34140"/>
<accession>A0A0C2RLY7</accession>
<gene>
    <name evidence="2" type="ORF">KP77_34140</name>
</gene>
<reference evidence="2 3" key="1">
    <citation type="submission" date="2015-01" db="EMBL/GenBank/DDBJ databases">
        <title>Genome sequence of Jeotgalibacillus alimentarius.</title>
        <authorList>
            <person name="Goh K.M."/>
            <person name="Chan K.-G."/>
            <person name="Yaakop A.S."/>
            <person name="Ee R."/>
            <person name="Gan H.M."/>
            <person name="Chan C.S."/>
        </authorList>
    </citation>
    <scope>NUCLEOTIDE SEQUENCE [LARGE SCALE GENOMIC DNA]</scope>
    <source>
        <strain evidence="2 3">YKJ-13</strain>
    </source>
</reference>
<organism evidence="2 3">
    <name type="scientific">Jeotgalibacillus alimentarius</name>
    <dbReference type="NCBI Taxonomy" id="135826"/>
    <lineage>
        <taxon>Bacteria</taxon>
        <taxon>Bacillati</taxon>
        <taxon>Bacillota</taxon>
        <taxon>Bacilli</taxon>
        <taxon>Bacillales</taxon>
        <taxon>Caryophanaceae</taxon>
        <taxon>Jeotgalibacillus</taxon>
    </lineage>
</organism>
<sequence>MDMRVRSINEEDFKDVLTWSRDSVFCEANGWQSNRKIDELQRWWRHCVNNAEKGFLRMGVELNGELIGYADLASIDNGSAELGIAIGKSAVWGKGIGAQAAGLIIEYGVEELNLHTFYAETHEANVRSRRMLEKLKFREVSRDGVEVYLGKESCLIQYALYN</sequence>
<evidence type="ECO:0000313" key="3">
    <source>
        <dbReference type="Proteomes" id="UP000031950"/>
    </source>
</evidence>
<dbReference type="Proteomes" id="UP000031950">
    <property type="component" value="Unassembled WGS sequence"/>
</dbReference>
<dbReference type="InterPro" id="IPR016181">
    <property type="entry name" value="Acyl_CoA_acyltransferase"/>
</dbReference>
<dbReference type="SUPFAM" id="SSF55729">
    <property type="entry name" value="Acyl-CoA N-acyltransferases (Nat)"/>
    <property type="match status" value="1"/>
</dbReference>